<proteinExistence type="predicted"/>
<evidence type="ECO:0000313" key="2">
    <source>
        <dbReference type="EMBL" id="CAA7410902.1"/>
    </source>
</evidence>
<reference evidence="2" key="1">
    <citation type="submission" date="2020-02" db="EMBL/GenBank/DDBJ databases">
        <authorList>
            <person name="Scholz U."/>
            <person name="Mascher M."/>
            <person name="Fiebig A."/>
        </authorList>
    </citation>
    <scope>NUCLEOTIDE SEQUENCE</scope>
</reference>
<keyword evidence="3" id="KW-1185">Reference proteome</keyword>
<keyword evidence="1" id="KW-1133">Transmembrane helix</keyword>
<evidence type="ECO:0000256" key="1">
    <source>
        <dbReference type="SAM" id="Phobius"/>
    </source>
</evidence>
<protein>
    <submittedName>
        <fullName evidence="2">Uncharacterized protein</fullName>
    </submittedName>
</protein>
<gene>
    <name evidence="2" type="ORF">SI8410_18021580</name>
</gene>
<feature type="transmembrane region" description="Helical" evidence="1">
    <location>
        <begin position="56"/>
        <end position="74"/>
    </location>
</feature>
<feature type="transmembrane region" description="Helical" evidence="1">
    <location>
        <begin position="127"/>
        <end position="150"/>
    </location>
</feature>
<feature type="transmembrane region" description="Helical" evidence="1">
    <location>
        <begin position="259"/>
        <end position="281"/>
    </location>
</feature>
<dbReference type="OrthoDB" id="539709at2759"/>
<keyword evidence="1" id="KW-0812">Transmembrane</keyword>
<dbReference type="PANTHER" id="PTHR34116:SF9">
    <property type="entry name" value="OS08G0346600 PROTEIN"/>
    <property type="match status" value="1"/>
</dbReference>
<feature type="transmembrane region" description="Helical" evidence="1">
    <location>
        <begin position="94"/>
        <end position="115"/>
    </location>
</feature>
<dbReference type="PANTHER" id="PTHR34116">
    <property type="entry name" value="PLASMINOGEN ACTIVATOR INHIBITOR"/>
    <property type="match status" value="1"/>
</dbReference>
<dbReference type="AlphaFoldDB" id="A0A7I8LM08"/>
<dbReference type="Proteomes" id="UP000663760">
    <property type="component" value="Chromosome 18"/>
</dbReference>
<sequence>MAGGTRPSIPEVTAAALSCTLFLFSLAAISFILHFHLRASRGEGPRPRRRLRDLNSLWAVRILLAVFACLWSMAELLRLRFLLPNWLHLDLCRGHVLASQGFAEPCFFTTLLFLLRTSVQGKICYPNAFAMALVLALLSSLPFLLLHSLFLSLSPWVFSPLGIPPEVFFGQGTTNFSHGGRCSYPLFSTALLAWFGAAYVPWFVSACWRAAEVVINKRLGVRLYALTSTVVLGICVQVVALALSAFWSPGTAVFQGLRLAAFLGVFSSALVGEWVLVLCPIADALDAVGWRAPVATAGPPAATGSHAGGAAGCLEDT</sequence>
<feature type="transmembrane region" description="Helical" evidence="1">
    <location>
        <begin position="191"/>
        <end position="211"/>
    </location>
</feature>
<accession>A0A7I8LM08</accession>
<keyword evidence="1" id="KW-0472">Membrane</keyword>
<feature type="transmembrane region" description="Helical" evidence="1">
    <location>
        <begin position="12"/>
        <end position="35"/>
    </location>
</feature>
<organism evidence="2 3">
    <name type="scientific">Spirodela intermedia</name>
    <name type="common">Intermediate duckweed</name>
    <dbReference type="NCBI Taxonomy" id="51605"/>
    <lineage>
        <taxon>Eukaryota</taxon>
        <taxon>Viridiplantae</taxon>
        <taxon>Streptophyta</taxon>
        <taxon>Embryophyta</taxon>
        <taxon>Tracheophyta</taxon>
        <taxon>Spermatophyta</taxon>
        <taxon>Magnoliopsida</taxon>
        <taxon>Liliopsida</taxon>
        <taxon>Araceae</taxon>
        <taxon>Lemnoideae</taxon>
        <taxon>Spirodela</taxon>
    </lineage>
</organism>
<name>A0A7I8LM08_SPIIN</name>
<dbReference type="EMBL" id="LR746281">
    <property type="protein sequence ID" value="CAA7410902.1"/>
    <property type="molecule type" value="Genomic_DNA"/>
</dbReference>
<evidence type="ECO:0000313" key="3">
    <source>
        <dbReference type="Proteomes" id="UP000663760"/>
    </source>
</evidence>
<feature type="transmembrane region" description="Helical" evidence="1">
    <location>
        <begin position="223"/>
        <end position="247"/>
    </location>
</feature>